<accession>A0A8J5X2E4</accession>
<dbReference type="OrthoDB" id="449252at2759"/>
<dbReference type="SMART" id="SM00704">
    <property type="entry name" value="ZnF_CDGSH"/>
    <property type="match status" value="1"/>
</dbReference>
<dbReference type="InterPro" id="IPR045131">
    <property type="entry name" value="CISD1/2"/>
</dbReference>
<reference evidence="2" key="1">
    <citation type="journal article" date="2021" name="bioRxiv">
        <title>Whole Genome Assembly and Annotation of Northern Wild Rice, Zizania palustris L., Supports a Whole Genome Duplication in the Zizania Genus.</title>
        <authorList>
            <person name="Haas M."/>
            <person name="Kono T."/>
            <person name="Macchietto M."/>
            <person name="Millas R."/>
            <person name="McGilp L."/>
            <person name="Shao M."/>
            <person name="Duquette J."/>
            <person name="Hirsch C.N."/>
            <person name="Kimball J."/>
        </authorList>
    </citation>
    <scope>NUCLEOTIDE SEQUENCE</scope>
    <source>
        <tissue evidence="2">Fresh leaf tissue</tissue>
    </source>
</reference>
<proteinExistence type="predicted"/>
<sequence length="170" mass="18304">MATPLCAAAACRLYVCPPASPAAPGRGRLLRGLVAVRAEAGVGGINPAIRKEEPKVVDTVLAAELSKPLTAYCRCWRSGTFPLCDGSHVKHNKETGDNDEARNGALTNTKYYVLPILTLFFPPELSRKNDRWLVAGSGSVSGTVRQSVVDVRPWSNGSMRLWGGGVRLWD</sequence>
<dbReference type="EMBL" id="JAAALK010000079">
    <property type="protein sequence ID" value="KAG8100009.1"/>
    <property type="molecule type" value="Genomic_DNA"/>
</dbReference>
<dbReference type="InterPro" id="IPR018967">
    <property type="entry name" value="FeS-contain_CDGSH-typ"/>
</dbReference>
<evidence type="ECO:0000259" key="1">
    <source>
        <dbReference type="SMART" id="SM00704"/>
    </source>
</evidence>
<reference evidence="2" key="2">
    <citation type="submission" date="2021-02" db="EMBL/GenBank/DDBJ databases">
        <authorList>
            <person name="Kimball J.A."/>
            <person name="Haas M.W."/>
            <person name="Macchietto M."/>
            <person name="Kono T."/>
            <person name="Duquette J."/>
            <person name="Shao M."/>
        </authorList>
    </citation>
    <scope>NUCLEOTIDE SEQUENCE</scope>
    <source>
        <tissue evidence="2">Fresh leaf tissue</tissue>
    </source>
</reference>
<evidence type="ECO:0000313" key="2">
    <source>
        <dbReference type="EMBL" id="KAG8100009.1"/>
    </source>
</evidence>
<comment type="caution">
    <text evidence="2">The sequence shown here is derived from an EMBL/GenBank/DDBJ whole genome shotgun (WGS) entry which is preliminary data.</text>
</comment>
<dbReference type="PANTHER" id="PTHR13680:SF5">
    <property type="entry name" value="CDGSH IRON-SULFUR DOMAIN-CONTAINING PROTEIN 1"/>
    <property type="match status" value="1"/>
</dbReference>
<name>A0A8J5X2E4_ZIZPA</name>
<gene>
    <name evidence="2" type="ORF">GUJ93_ZPchr0013g35452</name>
</gene>
<dbReference type="GO" id="GO:0051537">
    <property type="term" value="F:2 iron, 2 sulfur cluster binding"/>
    <property type="evidence" value="ECO:0007669"/>
    <property type="project" value="InterPro"/>
</dbReference>
<keyword evidence="3" id="KW-1185">Reference proteome</keyword>
<evidence type="ECO:0000313" key="3">
    <source>
        <dbReference type="Proteomes" id="UP000729402"/>
    </source>
</evidence>
<protein>
    <recommendedName>
        <fullName evidence="1">Iron-binding zinc finger CDGSH type domain-containing protein</fullName>
    </recommendedName>
</protein>
<organism evidence="2 3">
    <name type="scientific">Zizania palustris</name>
    <name type="common">Northern wild rice</name>
    <dbReference type="NCBI Taxonomy" id="103762"/>
    <lineage>
        <taxon>Eukaryota</taxon>
        <taxon>Viridiplantae</taxon>
        <taxon>Streptophyta</taxon>
        <taxon>Embryophyta</taxon>
        <taxon>Tracheophyta</taxon>
        <taxon>Spermatophyta</taxon>
        <taxon>Magnoliopsida</taxon>
        <taxon>Liliopsida</taxon>
        <taxon>Poales</taxon>
        <taxon>Poaceae</taxon>
        <taxon>BOP clade</taxon>
        <taxon>Oryzoideae</taxon>
        <taxon>Oryzeae</taxon>
        <taxon>Zizaniinae</taxon>
        <taxon>Zizania</taxon>
    </lineage>
</organism>
<feature type="domain" description="Iron-binding zinc finger CDGSH type" evidence="1">
    <location>
        <begin position="55"/>
        <end position="94"/>
    </location>
</feature>
<dbReference type="GO" id="GO:0010506">
    <property type="term" value="P:regulation of autophagy"/>
    <property type="evidence" value="ECO:0007669"/>
    <property type="project" value="InterPro"/>
</dbReference>
<dbReference type="AlphaFoldDB" id="A0A8J5X2E4"/>
<dbReference type="GO" id="GO:0005741">
    <property type="term" value="C:mitochondrial outer membrane"/>
    <property type="evidence" value="ECO:0007669"/>
    <property type="project" value="TreeGrafter"/>
</dbReference>
<dbReference type="Proteomes" id="UP000729402">
    <property type="component" value="Unassembled WGS sequence"/>
</dbReference>
<dbReference type="PANTHER" id="PTHR13680">
    <property type="entry name" value="CDGSH IRON-SULFUR DOMAIN-CONTAINING PROTEIN 1"/>
    <property type="match status" value="1"/>
</dbReference>
<dbReference type="Pfam" id="PF09360">
    <property type="entry name" value="zf-CDGSH"/>
    <property type="match status" value="1"/>
</dbReference>